<dbReference type="PANTHER" id="PTHR45745">
    <property type="entry name" value="PHOSPHOMANNOMUTASE 45A"/>
    <property type="match status" value="1"/>
</dbReference>
<dbReference type="PROSITE" id="PS00710">
    <property type="entry name" value="PGM_PMM"/>
    <property type="match status" value="1"/>
</dbReference>
<sequence length="575" mass="62542">MTMSYKDTYAAWSAALKGTEYEGELTQIGADDALCEDSFYKPLEFGTAGMRGTIGLGTNRMNIFTVRQATKGLADYINEIGGADRGVAIAYDSRLYSDRFALETALVLCQNGVKVYLYECLHSVPQLSYAVLKLGCIAGVVITASHNPPQYNGYKVYGEDGGQLAVEDAATVTGYIEKITDIFSVAPMEQKAAEEAGLLHFIGKEIDEQYYQDVLSVCINRSAIDAQKDSLNIVYTPLHGTGNIPVRTVLGRLGFQHLYVVKEQELPDPKFPTVSAPNPEDPAAFVLATELANQVGADMLLATDPDCDRLGVAVRQKDGSFQVLTGNQIGVLLLDYILSQKTGDRKGDEFVVKSIVSTEMADVIAAHYGVELRRVLTGFKFIAEQIKLSERTGKGTFLFGFEESFGYLSGTFVRDKDACIAATLTTEMACYYAEKGMNLYDALCALYEKYGYFDEKVLSKTLAGKEGIAKIQGAVKTVRANAPKEIAGYPITAYADYLLQKQVNCATGEESAITLPKSDVLSYQIDGGSFILRPSGTEPKLKAYLSASGKTQAEADEKFDKLVTAVSALMDELTK</sequence>
<dbReference type="SUPFAM" id="SSF53738">
    <property type="entry name" value="Phosphoglucomutase, first 3 domains"/>
    <property type="match status" value="3"/>
</dbReference>
<evidence type="ECO:0000256" key="3">
    <source>
        <dbReference type="ARBA" id="ARBA00005189"/>
    </source>
</evidence>
<keyword evidence="6 12" id="KW-0479">Metal-binding</keyword>
<evidence type="ECO:0000256" key="1">
    <source>
        <dbReference type="ARBA" id="ARBA00001946"/>
    </source>
</evidence>
<keyword evidence="5" id="KW-0597">Phosphoprotein</keyword>
<dbReference type="InterPro" id="IPR016066">
    <property type="entry name" value="A-D-PHexomutase_CS"/>
</dbReference>
<evidence type="ECO:0000259" key="15">
    <source>
        <dbReference type="Pfam" id="PF02880"/>
    </source>
</evidence>
<evidence type="ECO:0000256" key="11">
    <source>
        <dbReference type="ARBA" id="ARBA00041467"/>
    </source>
</evidence>
<dbReference type="Pfam" id="PF02879">
    <property type="entry name" value="PGM_PMM_II"/>
    <property type="match status" value="1"/>
</dbReference>
<accession>A0AAQ1ME48</accession>
<evidence type="ECO:0000256" key="5">
    <source>
        <dbReference type="ARBA" id="ARBA00022553"/>
    </source>
</evidence>
<keyword evidence="8" id="KW-0413">Isomerase</keyword>
<comment type="pathway">
    <text evidence="3">Lipid metabolism.</text>
</comment>
<dbReference type="GO" id="GO:0005975">
    <property type="term" value="P:carbohydrate metabolic process"/>
    <property type="evidence" value="ECO:0007669"/>
    <property type="project" value="InterPro"/>
</dbReference>
<dbReference type="InterPro" id="IPR016055">
    <property type="entry name" value="A-D-PHexomutase_a/b/a-I/II/III"/>
</dbReference>
<evidence type="ECO:0000256" key="8">
    <source>
        <dbReference type="ARBA" id="ARBA00023235"/>
    </source>
</evidence>
<dbReference type="GO" id="GO:0000287">
    <property type="term" value="F:magnesium ion binding"/>
    <property type="evidence" value="ECO:0007669"/>
    <property type="project" value="InterPro"/>
</dbReference>
<gene>
    <name evidence="16" type="ORF">SAMN05444424_2001</name>
</gene>
<feature type="domain" description="Alpha-D-phosphohexomutase alpha/beta/alpha" evidence="15">
    <location>
        <begin position="325"/>
        <end position="450"/>
    </location>
</feature>
<dbReference type="Proteomes" id="UP000184089">
    <property type="component" value="Unassembled WGS sequence"/>
</dbReference>
<dbReference type="SUPFAM" id="SSF55957">
    <property type="entry name" value="Phosphoglucomutase, C-terminal domain"/>
    <property type="match status" value="1"/>
</dbReference>
<evidence type="ECO:0000256" key="7">
    <source>
        <dbReference type="ARBA" id="ARBA00022842"/>
    </source>
</evidence>
<dbReference type="InterPro" id="IPR005846">
    <property type="entry name" value="A-D-PHexomutase_a/b/a-III"/>
</dbReference>
<dbReference type="GO" id="GO:0008973">
    <property type="term" value="F:phosphopentomutase activity"/>
    <property type="evidence" value="ECO:0007669"/>
    <property type="project" value="TreeGrafter"/>
</dbReference>
<organism evidence="16 17">
    <name type="scientific">Bittarella massiliensis</name>
    <name type="common">ex Durand et al. 2017</name>
    <dbReference type="NCBI Taxonomy" id="1720313"/>
    <lineage>
        <taxon>Bacteria</taxon>
        <taxon>Bacillati</taxon>
        <taxon>Bacillota</taxon>
        <taxon>Clostridia</taxon>
        <taxon>Eubacteriales</taxon>
        <taxon>Oscillospiraceae</taxon>
        <taxon>Bittarella (ex Durand et al. 2017)</taxon>
    </lineage>
</organism>
<dbReference type="PANTHER" id="PTHR45745:SF1">
    <property type="entry name" value="PHOSPHOGLUCOMUTASE 2B-RELATED"/>
    <property type="match status" value="1"/>
</dbReference>
<dbReference type="EMBL" id="FQVY01000003">
    <property type="protein sequence ID" value="SHG29270.1"/>
    <property type="molecule type" value="Genomic_DNA"/>
</dbReference>
<comment type="pathway">
    <text evidence="2">Glycolipid metabolism; diglucosyl-diacylglycerol biosynthesis.</text>
</comment>
<reference evidence="17" key="1">
    <citation type="submission" date="2016-11" db="EMBL/GenBank/DDBJ databases">
        <authorList>
            <person name="Jaros S."/>
            <person name="Januszkiewicz K."/>
            <person name="Wedrychowicz H."/>
        </authorList>
    </citation>
    <scope>NUCLEOTIDE SEQUENCE [LARGE SCALE GENOMIC DNA]</scope>
    <source>
        <strain evidence="17">DSM 4029</strain>
    </source>
</reference>
<evidence type="ECO:0000256" key="2">
    <source>
        <dbReference type="ARBA" id="ARBA00005164"/>
    </source>
</evidence>
<feature type="domain" description="Alpha-D-phosphohexomutase alpha/beta/alpha" evidence="13">
    <location>
        <begin position="44"/>
        <end position="180"/>
    </location>
</feature>
<dbReference type="CDD" id="cd05799">
    <property type="entry name" value="PGM2"/>
    <property type="match status" value="1"/>
</dbReference>
<dbReference type="PRINTS" id="PR00509">
    <property type="entry name" value="PGMPMM"/>
</dbReference>
<dbReference type="Gene3D" id="3.40.120.10">
    <property type="entry name" value="Alpha-D-Glucose-1,6-Bisphosphate, subunit A, domain 3"/>
    <property type="match status" value="3"/>
</dbReference>
<evidence type="ECO:0000256" key="9">
    <source>
        <dbReference type="ARBA" id="ARBA00039995"/>
    </source>
</evidence>
<evidence type="ECO:0000256" key="6">
    <source>
        <dbReference type="ARBA" id="ARBA00022723"/>
    </source>
</evidence>
<evidence type="ECO:0000259" key="13">
    <source>
        <dbReference type="Pfam" id="PF02878"/>
    </source>
</evidence>
<name>A0AAQ1ME48_9FIRM</name>
<dbReference type="GO" id="GO:0006166">
    <property type="term" value="P:purine ribonucleoside salvage"/>
    <property type="evidence" value="ECO:0007669"/>
    <property type="project" value="TreeGrafter"/>
</dbReference>
<protein>
    <recommendedName>
        <fullName evidence="9">Phosphoglucomutase</fullName>
    </recommendedName>
    <alternativeName>
        <fullName evidence="11">Alpha-phosphoglucomutase</fullName>
    </alternativeName>
    <alternativeName>
        <fullName evidence="10">Glucose phosphomutase</fullName>
    </alternativeName>
</protein>
<dbReference type="InterPro" id="IPR005844">
    <property type="entry name" value="A-D-PHexomutase_a/b/a-I"/>
</dbReference>
<comment type="similarity">
    <text evidence="4 12">Belongs to the phosphohexose mutase family.</text>
</comment>
<dbReference type="Gene3D" id="3.30.310.50">
    <property type="entry name" value="Alpha-D-phosphohexomutase, C-terminal domain"/>
    <property type="match status" value="1"/>
</dbReference>
<evidence type="ECO:0000256" key="4">
    <source>
        <dbReference type="ARBA" id="ARBA00010231"/>
    </source>
</evidence>
<feature type="domain" description="Alpha-D-phosphohexomutase alpha/beta/alpha" evidence="14">
    <location>
        <begin position="226"/>
        <end position="316"/>
    </location>
</feature>
<evidence type="ECO:0000259" key="14">
    <source>
        <dbReference type="Pfam" id="PF02879"/>
    </source>
</evidence>
<evidence type="ECO:0000256" key="12">
    <source>
        <dbReference type="RuleBase" id="RU004326"/>
    </source>
</evidence>
<proteinExistence type="inferred from homology"/>
<evidence type="ECO:0000313" key="17">
    <source>
        <dbReference type="Proteomes" id="UP000184089"/>
    </source>
</evidence>
<dbReference type="InterPro" id="IPR005845">
    <property type="entry name" value="A-D-PHexomutase_a/b/a-II"/>
</dbReference>
<dbReference type="InterPro" id="IPR036900">
    <property type="entry name" value="A-D-PHexomutase_C_sf"/>
</dbReference>
<evidence type="ECO:0000256" key="10">
    <source>
        <dbReference type="ARBA" id="ARBA00041398"/>
    </source>
</evidence>
<dbReference type="AlphaFoldDB" id="A0AAQ1ME48"/>
<dbReference type="Pfam" id="PF02878">
    <property type="entry name" value="PGM_PMM_I"/>
    <property type="match status" value="1"/>
</dbReference>
<evidence type="ECO:0000313" key="16">
    <source>
        <dbReference type="EMBL" id="SHG29270.1"/>
    </source>
</evidence>
<dbReference type="InterPro" id="IPR005841">
    <property type="entry name" value="Alpha-D-phosphohexomutase_SF"/>
</dbReference>
<comment type="cofactor">
    <cofactor evidence="1">
        <name>Mg(2+)</name>
        <dbReference type="ChEBI" id="CHEBI:18420"/>
    </cofactor>
</comment>
<keyword evidence="7 12" id="KW-0460">Magnesium</keyword>
<dbReference type="Pfam" id="PF02880">
    <property type="entry name" value="PGM_PMM_III"/>
    <property type="match status" value="1"/>
</dbReference>
<comment type="caution">
    <text evidence="16">The sequence shown here is derived from an EMBL/GenBank/DDBJ whole genome shotgun (WGS) entry which is preliminary data.</text>
</comment>